<keyword evidence="3" id="KW-1185">Reference proteome</keyword>
<sequence>MSVHGLALSSSHVFSKTPVPSLVLLSGLGVEGDCHNGVHVQHRSRLHIKPPPPNLRQVHLISSEILDELDVRPGQLGENITTTGLDLLSLGTGTKLHFVPEGGKDDADHPIIVLQGVRNPCPQVDKFRKGLRESFIVRDADRNIIGRRAGVMCTVERGGVVTLGMAIRAENTEPFKPLVCV</sequence>
<organism evidence="2 3">
    <name type="scientific">Pleurostoma richardsiae</name>
    <dbReference type="NCBI Taxonomy" id="41990"/>
    <lineage>
        <taxon>Eukaryota</taxon>
        <taxon>Fungi</taxon>
        <taxon>Dikarya</taxon>
        <taxon>Ascomycota</taxon>
        <taxon>Pezizomycotina</taxon>
        <taxon>Sordariomycetes</taxon>
        <taxon>Sordariomycetidae</taxon>
        <taxon>Calosphaeriales</taxon>
        <taxon>Pleurostomataceae</taxon>
        <taxon>Pleurostoma</taxon>
    </lineage>
</organism>
<dbReference type="PROSITE" id="PS51340">
    <property type="entry name" value="MOSC"/>
    <property type="match status" value="1"/>
</dbReference>
<dbReference type="Pfam" id="PF03473">
    <property type="entry name" value="MOSC"/>
    <property type="match status" value="1"/>
</dbReference>
<comment type="caution">
    <text evidence="2">The sequence shown here is derived from an EMBL/GenBank/DDBJ whole genome shotgun (WGS) entry which is preliminary data.</text>
</comment>
<gene>
    <name evidence="2" type="ORF">NKR23_g10722</name>
</gene>
<dbReference type="InterPro" id="IPR005302">
    <property type="entry name" value="MoCF_Sase_C"/>
</dbReference>
<dbReference type="InterPro" id="IPR011037">
    <property type="entry name" value="Pyrv_Knase-like_insert_dom_sf"/>
</dbReference>
<accession>A0AA38RC91</accession>
<dbReference type="GO" id="GO:0030151">
    <property type="term" value="F:molybdenum ion binding"/>
    <property type="evidence" value="ECO:0007669"/>
    <property type="project" value="InterPro"/>
</dbReference>
<evidence type="ECO:0000313" key="2">
    <source>
        <dbReference type="EMBL" id="KAJ9133417.1"/>
    </source>
</evidence>
<dbReference type="PANTHER" id="PTHR36930">
    <property type="entry name" value="METAL-SULFUR CLUSTER BIOSYNTHESIS PROTEINS YUAD-RELATED"/>
    <property type="match status" value="1"/>
</dbReference>
<dbReference type="AlphaFoldDB" id="A0AA38RC91"/>
<evidence type="ECO:0000313" key="3">
    <source>
        <dbReference type="Proteomes" id="UP001174694"/>
    </source>
</evidence>
<dbReference type="Proteomes" id="UP001174694">
    <property type="component" value="Unassembled WGS sequence"/>
</dbReference>
<dbReference type="PANTHER" id="PTHR36930:SF1">
    <property type="entry name" value="MOSC DOMAIN-CONTAINING PROTEIN"/>
    <property type="match status" value="1"/>
</dbReference>
<dbReference type="GO" id="GO:0030170">
    <property type="term" value="F:pyridoxal phosphate binding"/>
    <property type="evidence" value="ECO:0007669"/>
    <property type="project" value="InterPro"/>
</dbReference>
<dbReference type="Gene3D" id="2.40.33.20">
    <property type="entry name" value="PK beta-barrel domain-like"/>
    <property type="match status" value="1"/>
</dbReference>
<dbReference type="InterPro" id="IPR052716">
    <property type="entry name" value="MOSC_domain"/>
</dbReference>
<evidence type="ECO:0000259" key="1">
    <source>
        <dbReference type="PROSITE" id="PS51340"/>
    </source>
</evidence>
<dbReference type="GO" id="GO:0003824">
    <property type="term" value="F:catalytic activity"/>
    <property type="evidence" value="ECO:0007669"/>
    <property type="project" value="InterPro"/>
</dbReference>
<reference evidence="2" key="1">
    <citation type="submission" date="2022-07" db="EMBL/GenBank/DDBJ databases">
        <title>Fungi with potential for degradation of polypropylene.</title>
        <authorList>
            <person name="Gostincar C."/>
        </authorList>
    </citation>
    <scope>NUCLEOTIDE SEQUENCE</scope>
    <source>
        <strain evidence="2">EXF-13308</strain>
    </source>
</reference>
<protein>
    <recommendedName>
        <fullName evidence="1">MOSC domain-containing protein</fullName>
    </recommendedName>
</protein>
<name>A0AA38RC91_9PEZI</name>
<proteinExistence type="predicted"/>
<dbReference type="SUPFAM" id="SSF50800">
    <property type="entry name" value="PK beta-barrel domain-like"/>
    <property type="match status" value="1"/>
</dbReference>
<dbReference type="EMBL" id="JANBVO010000050">
    <property type="protein sequence ID" value="KAJ9133417.1"/>
    <property type="molecule type" value="Genomic_DNA"/>
</dbReference>
<feature type="domain" description="MOSC" evidence="1">
    <location>
        <begin position="17"/>
        <end position="170"/>
    </location>
</feature>